<organism evidence="1">
    <name type="scientific">Anguilla anguilla</name>
    <name type="common">European freshwater eel</name>
    <name type="synonym">Muraena anguilla</name>
    <dbReference type="NCBI Taxonomy" id="7936"/>
    <lineage>
        <taxon>Eukaryota</taxon>
        <taxon>Metazoa</taxon>
        <taxon>Chordata</taxon>
        <taxon>Craniata</taxon>
        <taxon>Vertebrata</taxon>
        <taxon>Euteleostomi</taxon>
        <taxon>Actinopterygii</taxon>
        <taxon>Neopterygii</taxon>
        <taxon>Teleostei</taxon>
        <taxon>Anguilliformes</taxon>
        <taxon>Anguillidae</taxon>
        <taxon>Anguilla</taxon>
    </lineage>
</organism>
<reference evidence="1" key="2">
    <citation type="journal article" date="2015" name="Fish Shellfish Immunol.">
        <title>Early steps in the European eel (Anguilla anguilla)-Vibrio vulnificus interaction in the gills: Role of the RtxA13 toxin.</title>
        <authorList>
            <person name="Callol A."/>
            <person name="Pajuelo D."/>
            <person name="Ebbesson L."/>
            <person name="Teles M."/>
            <person name="MacKenzie S."/>
            <person name="Amaro C."/>
        </authorList>
    </citation>
    <scope>NUCLEOTIDE SEQUENCE</scope>
</reference>
<accession>A0A0E9UIH5</accession>
<proteinExistence type="predicted"/>
<reference evidence="1" key="1">
    <citation type="submission" date="2014-11" db="EMBL/GenBank/DDBJ databases">
        <authorList>
            <person name="Amaro Gonzalez C."/>
        </authorList>
    </citation>
    <scope>NUCLEOTIDE SEQUENCE</scope>
</reference>
<evidence type="ECO:0000313" key="1">
    <source>
        <dbReference type="EMBL" id="JAH65669.1"/>
    </source>
</evidence>
<sequence length="16" mass="1726">MATFSLSCDFICGFAL</sequence>
<name>A0A0E9UIH5_ANGAN</name>
<protein>
    <submittedName>
        <fullName evidence="1">Uncharacterized protein</fullName>
    </submittedName>
</protein>
<dbReference type="EMBL" id="GBXM01042908">
    <property type="protein sequence ID" value="JAH65669.1"/>
    <property type="molecule type" value="Transcribed_RNA"/>
</dbReference>
<dbReference type="AlphaFoldDB" id="A0A0E9UIH5"/>